<reference evidence="1 2" key="1">
    <citation type="submission" date="2018-06" db="EMBL/GenBank/DDBJ databases">
        <authorList>
            <consortium name="Pathogen Informatics"/>
            <person name="Doyle S."/>
        </authorList>
    </citation>
    <scope>NUCLEOTIDE SEQUENCE [LARGE SCALE GENOMIC DNA]</scope>
    <source>
        <strain evidence="1 2">NCTC11632</strain>
    </source>
</reference>
<evidence type="ECO:0000313" key="1">
    <source>
        <dbReference type="EMBL" id="SUB88133.1"/>
    </source>
</evidence>
<dbReference type="EMBL" id="UGTF01000002">
    <property type="protein sequence ID" value="SUB88133.1"/>
    <property type="molecule type" value="Genomic_DNA"/>
</dbReference>
<accession>A0A379E5Z0</accession>
<dbReference type="Proteomes" id="UP000254156">
    <property type="component" value="Unassembled WGS sequence"/>
</dbReference>
<sequence length="82" mass="9188">MLLLPNLKALQLYKQSLEYPKYVSVIFYSPCFNIPRNLPIPDFSVDFCAGDRGCPIIPEMFPTGMFATKVIAPKDDTAGKET</sequence>
<organism evidence="1 2">
    <name type="scientific">Porphyromonas macacae</name>
    <dbReference type="NCBI Taxonomy" id="28115"/>
    <lineage>
        <taxon>Bacteria</taxon>
        <taxon>Pseudomonadati</taxon>
        <taxon>Bacteroidota</taxon>
        <taxon>Bacteroidia</taxon>
        <taxon>Bacteroidales</taxon>
        <taxon>Porphyromonadaceae</taxon>
        <taxon>Porphyromonas</taxon>
    </lineage>
</organism>
<evidence type="ECO:0000313" key="2">
    <source>
        <dbReference type="Proteomes" id="UP000254156"/>
    </source>
</evidence>
<proteinExistence type="predicted"/>
<gene>
    <name evidence="1" type="ORF">NCTC11632_00194</name>
</gene>
<dbReference type="AlphaFoldDB" id="A0A379E5Z0"/>
<protein>
    <submittedName>
        <fullName evidence="1">Uncharacterized protein</fullName>
    </submittedName>
</protein>
<name>A0A379E5Z0_9PORP</name>